<gene>
    <name evidence="3" type="ORF">Mco01_17560</name>
</gene>
<keyword evidence="4" id="KW-1185">Reference proteome</keyword>
<evidence type="ECO:0000313" key="3">
    <source>
        <dbReference type="EMBL" id="GIH38756.1"/>
    </source>
</evidence>
<feature type="signal peptide" evidence="2">
    <location>
        <begin position="1"/>
        <end position="19"/>
    </location>
</feature>
<comment type="caution">
    <text evidence="3">The sequence shown here is derived from an EMBL/GenBank/DDBJ whole genome shotgun (WGS) entry which is preliminary data.</text>
</comment>
<feature type="chain" id="PRO_5045400687" evidence="2">
    <location>
        <begin position="20"/>
        <end position="90"/>
    </location>
</feature>
<evidence type="ECO:0000256" key="1">
    <source>
        <dbReference type="SAM" id="MobiDB-lite"/>
    </source>
</evidence>
<evidence type="ECO:0000313" key="4">
    <source>
        <dbReference type="Proteomes" id="UP000603904"/>
    </source>
</evidence>
<dbReference type="Proteomes" id="UP000603904">
    <property type="component" value="Unassembled WGS sequence"/>
</dbReference>
<proteinExistence type="predicted"/>
<sequence length="90" mass="9691">MCALLAAGLASLWQTPAHAAAAGNGDHGPIYLSTGNGSNNQNEPRVFSPTWNKGIQVVSVNGKNTATEASFCRRHPRLCKINQNIWFQGR</sequence>
<organism evidence="3 4">
    <name type="scientific">Microbispora corallina</name>
    <dbReference type="NCBI Taxonomy" id="83302"/>
    <lineage>
        <taxon>Bacteria</taxon>
        <taxon>Bacillati</taxon>
        <taxon>Actinomycetota</taxon>
        <taxon>Actinomycetes</taxon>
        <taxon>Streptosporangiales</taxon>
        <taxon>Streptosporangiaceae</taxon>
        <taxon>Microbispora</taxon>
    </lineage>
</organism>
<feature type="region of interest" description="Disordered" evidence="1">
    <location>
        <begin position="24"/>
        <end position="45"/>
    </location>
</feature>
<keyword evidence="2" id="KW-0732">Signal</keyword>
<accession>A0ABQ4FVA0</accession>
<dbReference type="EMBL" id="BOOC01000005">
    <property type="protein sequence ID" value="GIH38756.1"/>
    <property type="molecule type" value="Genomic_DNA"/>
</dbReference>
<protein>
    <submittedName>
        <fullName evidence="3">Uncharacterized protein</fullName>
    </submittedName>
</protein>
<name>A0ABQ4FVA0_9ACTN</name>
<feature type="compositionally biased region" description="Polar residues" evidence="1">
    <location>
        <begin position="33"/>
        <end position="45"/>
    </location>
</feature>
<evidence type="ECO:0000256" key="2">
    <source>
        <dbReference type="SAM" id="SignalP"/>
    </source>
</evidence>
<dbReference type="RefSeq" id="WP_204056366.1">
    <property type="nucleotide sequence ID" value="NZ_BAAAGP010000002.1"/>
</dbReference>
<reference evidence="3 4" key="1">
    <citation type="submission" date="2021-01" db="EMBL/GenBank/DDBJ databases">
        <title>Whole genome shotgun sequence of Microbispora corallina NBRC 16416.</title>
        <authorList>
            <person name="Komaki H."/>
            <person name="Tamura T."/>
        </authorList>
    </citation>
    <scope>NUCLEOTIDE SEQUENCE [LARGE SCALE GENOMIC DNA]</scope>
    <source>
        <strain evidence="3 4">NBRC 16416</strain>
    </source>
</reference>